<comment type="caution">
    <text evidence="1">The sequence shown here is derived from an EMBL/GenBank/DDBJ whole genome shotgun (WGS) entry which is preliminary data.</text>
</comment>
<evidence type="ECO:0000313" key="1">
    <source>
        <dbReference type="EMBL" id="CAI2378216.1"/>
    </source>
</evidence>
<organism evidence="1 2">
    <name type="scientific">Euplotes crassus</name>
    <dbReference type="NCBI Taxonomy" id="5936"/>
    <lineage>
        <taxon>Eukaryota</taxon>
        <taxon>Sar</taxon>
        <taxon>Alveolata</taxon>
        <taxon>Ciliophora</taxon>
        <taxon>Intramacronucleata</taxon>
        <taxon>Spirotrichea</taxon>
        <taxon>Hypotrichia</taxon>
        <taxon>Euplotida</taxon>
        <taxon>Euplotidae</taxon>
        <taxon>Moneuplotes</taxon>
    </lineage>
</organism>
<evidence type="ECO:0000313" key="2">
    <source>
        <dbReference type="Proteomes" id="UP001295684"/>
    </source>
</evidence>
<gene>
    <name evidence="1" type="ORF">ECRASSUSDP1_LOCUS19611</name>
</gene>
<reference evidence="1" key="1">
    <citation type="submission" date="2023-07" db="EMBL/GenBank/DDBJ databases">
        <authorList>
            <consortium name="AG Swart"/>
            <person name="Singh M."/>
            <person name="Singh A."/>
            <person name="Seah K."/>
            <person name="Emmerich C."/>
        </authorList>
    </citation>
    <scope>NUCLEOTIDE SEQUENCE</scope>
    <source>
        <strain evidence="1">DP1</strain>
    </source>
</reference>
<accession>A0AAD2D2X1</accession>
<protein>
    <submittedName>
        <fullName evidence="1">Uncharacterized protein</fullName>
    </submittedName>
</protein>
<dbReference type="Proteomes" id="UP001295684">
    <property type="component" value="Unassembled WGS sequence"/>
</dbReference>
<proteinExistence type="predicted"/>
<dbReference type="EMBL" id="CAMPGE010019916">
    <property type="protein sequence ID" value="CAI2378216.1"/>
    <property type="molecule type" value="Genomic_DNA"/>
</dbReference>
<sequence length="280" mass="32889">MDSDQKDFDPKKINKLDLEKRIDRKLRDILLLIRQNSTIKYGIRPTPDLTLSSKGQKFETYAKEFVKNLLLPSSKERLDFKIPYLHTNKFNIQHVLSLDQKKVEMLSLSFFEENLMPHKIKILRNFPNFIKYMPRVTKLIELSACWISQKQTMKILIASPSCEAIFFKSCQFGVGTIKTTSKIRLKLKLIEFSRCRTRLNSYTSCIEADEDTHPKDDFCCVFLENLINSFNINLLKQINFSICQVNMTQLHKIMEKDCFQNLRLSTTENSGNWINIFHES</sequence>
<keyword evidence="2" id="KW-1185">Reference proteome</keyword>
<name>A0AAD2D2X1_EUPCR</name>
<dbReference type="AlphaFoldDB" id="A0AAD2D2X1"/>